<dbReference type="PRINTS" id="PR00105">
    <property type="entry name" value="C5METTRFRASE"/>
</dbReference>
<dbReference type="REBASE" id="764388">
    <property type="entry name" value="M.NspVAORF16155P"/>
</dbReference>
<evidence type="ECO:0000256" key="6">
    <source>
        <dbReference type="PROSITE-ProRule" id="PRU01016"/>
    </source>
</evidence>
<dbReference type="PROSITE" id="PS00095">
    <property type="entry name" value="C5_MTASE_2"/>
    <property type="match status" value="1"/>
</dbReference>
<dbReference type="Gene3D" id="3.90.120.30">
    <property type="match status" value="1"/>
</dbReference>
<evidence type="ECO:0000256" key="2">
    <source>
        <dbReference type="ARBA" id="ARBA00022679"/>
    </source>
</evidence>
<keyword evidence="1 6" id="KW-0489">Methyltransferase</keyword>
<evidence type="ECO:0000313" key="10">
    <source>
        <dbReference type="Proteomes" id="UP001302719"/>
    </source>
</evidence>
<dbReference type="PROSITE" id="PS51679">
    <property type="entry name" value="SAM_MT_C5"/>
    <property type="match status" value="1"/>
</dbReference>
<evidence type="ECO:0000313" key="9">
    <source>
        <dbReference type="EMBL" id="WNM57485.1"/>
    </source>
</evidence>
<dbReference type="PANTHER" id="PTHR46098:SF1">
    <property type="entry name" value="TRNA (CYTOSINE(38)-C(5))-METHYLTRANSFERASE"/>
    <property type="match status" value="1"/>
</dbReference>
<dbReference type="GO" id="GO:0003886">
    <property type="term" value="F:DNA (cytosine-5-)-methyltransferase activity"/>
    <property type="evidence" value="ECO:0007669"/>
    <property type="project" value="UniProtKB-EC"/>
</dbReference>
<feature type="active site" evidence="6">
    <location>
        <position position="167"/>
    </location>
</feature>
<dbReference type="KEGG" id="nall:PP769_16155"/>
<dbReference type="Gene3D" id="3.40.50.150">
    <property type="entry name" value="Vaccinia Virus protein VP39"/>
    <property type="match status" value="1"/>
</dbReference>
<dbReference type="InterPro" id="IPR029063">
    <property type="entry name" value="SAM-dependent_MTases_sf"/>
</dbReference>
<comment type="catalytic activity">
    <reaction evidence="5 8">
        <text>a 2'-deoxycytidine in DNA + S-adenosyl-L-methionine = a 5-methyl-2'-deoxycytidine in DNA + S-adenosyl-L-homocysteine + H(+)</text>
        <dbReference type="Rhea" id="RHEA:13681"/>
        <dbReference type="Rhea" id="RHEA-COMP:11369"/>
        <dbReference type="Rhea" id="RHEA-COMP:11370"/>
        <dbReference type="ChEBI" id="CHEBI:15378"/>
        <dbReference type="ChEBI" id="CHEBI:57856"/>
        <dbReference type="ChEBI" id="CHEBI:59789"/>
        <dbReference type="ChEBI" id="CHEBI:85452"/>
        <dbReference type="ChEBI" id="CHEBI:85454"/>
        <dbReference type="EC" id="2.1.1.37"/>
    </reaction>
</comment>
<accession>A0AA96GCH7</accession>
<dbReference type="AlphaFoldDB" id="A0AA96GCH7"/>
<dbReference type="EMBL" id="CP116967">
    <property type="protein sequence ID" value="WNM57485.1"/>
    <property type="molecule type" value="Genomic_DNA"/>
</dbReference>
<gene>
    <name evidence="9" type="primary">dcm</name>
    <name evidence="9" type="ORF">PP769_16155</name>
</gene>
<keyword evidence="4" id="KW-0680">Restriction system</keyword>
<dbReference type="EC" id="2.1.1.37" evidence="8"/>
<reference evidence="9 10" key="1">
    <citation type="submission" date="2023-01" db="EMBL/GenBank/DDBJ databases">
        <title>Cultivation and genomic characterization of new, ubiquitous marine nitrite-oxidizing bacteria from the Nitrospirales.</title>
        <authorList>
            <person name="Mueller A.J."/>
            <person name="Daebeler A."/>
            <person name="Herbold C.W."/>
            <person name="Kirkegaard R.H."/>
            <person name="Daims H."/>
        </authorList>
    </citation>
    <scope>NUCLEOTIDE SEQUENCE [LARGE SCALE GENOMIC DNA]</scope>
    <source>
        <strain evidence="9 10">VA</strain>
    </source>
</reference>
<dbReference type="SUPFAM" id="SSF53335">
    <property type="entry name" value="S-adenosyl-L-methionine-dependent methyltransferases"/>
    <property type="match status" value="1"/>
</dbReference>
<keyword evidence="3 6" id="KW-0949">S-adenosyl-L-methionine</keyword>
<dbReference type="GO" id="GO:0032259">
    <property type="term" value="P:methylation"/>
    <property type="evidence" value="ECO:0007669"/>
    <property type="project" value="UniProtKB-KW"/>
</dbReference>
<comment type="similarity">
    <text evidence="6 7">Belongs to the class I-like SAM-binding methyltransferase superfamily. C5-methyltransferase family.</text>
</comment>
<protein>
    <recommendedName>
        <fullName evidence="8">Cytosine-specific methyltransferase</fullName>
        <ecNumber evidence="8">2.1.1.37</ecNumber>
    </recommendedName>
</protein>
<dbReference type="PROSITE" id="PS00094">
    <property type="entry name" value="C5_MTASE_1"/>
    <property type="match status" value="1"/>
</dbReference>
<dbReference type="InterPro" id="IPR031303">
    <property type="entry name" value="C5_meth_CS"/>
</dbReference>
<dbReference type="InterPro" id="IPR050750">
    <property type="entry name" value="C5-MTase"/>
</dbReference>
<evidence type="ECO:0000256" key="3">
    <source>
        <dbReference type="ARBA" id="ARBA00022691"/>
    </source>
</evidence>
<keyword evidence="10" id="KW-1185">Reference proteome</keyword>
<dbReference type="Pfam" id="PF00145">
    <property type="entry name" value="DNA_methylase"/>
    <property type="match status" value="1"/>
</dbReference>
<dbReference type="PANTHER" id="PTHR46098">
    <property type="entry name" value="TRNA (CYTOSINE(38)-C(5))-METHYLTRANSFERASE"/>
    <property type="match status" value="1"/>
</dbReference>
<organism evidence="9 10">
    <name type="scientific">Candidatus Nitrospira allomarina</name>
    <dbReference type="NCBI Taxonomy" id="3020900"/>
    <lineage>
        <taxon>Bacteria</taxon>
        <taxon>Pseudomonadati</taxon>
        <taxon>Nitrospirota</taxon>
        <taxon>Nitrospiria</taxon>
        <taxon>Nitrospirales</taxon>
        <taxon>Nitrospiraceae</taxon>
        <taxon>Nitrospira</taxon>
    </lineage>
</organism>
<evidence type="ECO:0000256" key="7">
    <source>
        <dbReference type="RuleBase" id="RU000416"/>
    </source>
</evidence>
<dbReference type="Proteomes" id="UP001302719">
    <property type="component" value="Chromosome"/>
</dbReference>
<evidence type="ECO:0000256" key="1">
    <source>
        <dbReference type="ARBA" id="ARBA00022603"/>
    </source>
</evidence>
<evidence type="ECO:0000256" key="8">
    <source>
        <dbReference type="RuleBase" id="RU000417"/>
    </source>
</evidence>
<dbReference type="InterPro" id="IPR001525">
    <property type="entry name" value="C5_MeTfrase"/>
</dbReference>
<proteinExistence type="inferred from homology"/>
<dbReference type="InterPro" id="IPR018117">
    <property type="entry name" value="C5_DNA_meth_AS"/>
</dbReference>
<evidence type="ECO:0000256" key="4">
    <source>
        <dbReference type="ARBA" id="ARBA00022747"/>
    </source>
</evidence>
<dbReference type="NCBIfam" id="TIGR00675">
    <property type="entry name" value="dcm"/>
    <property type="match status" value="1"/>
</dbReference>
<evidence type="ECO:0000256" key="5">
    <source>
        <dbReference type="ARBA" id="ARBA00047422"/>
    </source>
</evidence>
<keyword evidence="2 6" id="KW-0808">Transferase</keyword>
<dbReference type="GO" id="GO:0009307">
    <property type="term" value="P:DNA restriction-modification system"/>
    <property type="evidence" value="ECO:0007669"/>
    <property type="project" value="UniProtKB-KW"/>
</dbReference>
<dbReference type="RefSeq" id="WP_312642013.1">
    <property type="nucleotide sequence ID" value="NZ_CP116967.1"/>
</dbReference>
<sequence>MKSYKEIKLFLAQSLLESFPQSEGDEIDAMVTHWLQSQSQEIPFLTPSMKEHCIALLQPPRPLISRPKRVRESSEPYQVQLPIDWEDIPFPPVKYPKFTFIDLFAGIGGFRVAMQEQEGKCVFSSEWDSYAKTTYEANFGEVPYGDIRKISEESIPDHDILCAGFPCQPFSLAGISARNSLNTAHGFACETQGTLFFDIARIIKAKRPKIAFLENVKNIVGHDYGKTFSVIKNTIESLGYSFSYKLIDASPLVPQKRVRCYMVCIRDDDRGFHFPVIDGPPLALKTILEDSVDSSFTISAKLWAGHQRRTTRNLARGTGFSAFRADLNKPSNTIVARYGKDGKECLIPQGRKNPRMLTPRECARLQGFPETFVIPTAKTSAYRQFGNSVAIPVIRRIAERLVKHLHNRA</sequence>
<dbReference type="CDD" id="cd00315">
    <property type="entry name" value="Cyt_C5_DNA_methylase"/>
    <property type="match status" value="1"/>
</dbReference>
<name>A0AA96GCH7_9BACT</name>